<dbReference type="OrthoDB" id="607498at2759"/>
<dbReference type="OMA" id="EWDTERD"/>
<evidence type="ECO:0000313" key="2">
    <source>
        <dbReference type="EMBL" id="KAF8388559.1"/>
    </source>
</evidence>
<evidence type="ECO:0000313" key="3">
    <source>
        <dbReference type="Proteomes" id="UP000655225"/>
    </source>
</evidence>
<sequence length="291" mass="32745">MSFRTRNVYKTDTKGVLKIEGSLGFRGANYFSFLGNSSYGRSLHRQFHPRAPRFPVRRGGVKFRLQGFCLVNGRLESLDKVDQSNYFEPVSVLAFYQRNYEYTFFPKENENGCSGGDDGVDNLSLTLDPSRSICSILFRSANGFKLEYGSVCDADSKNCSPLGRSIGYLPGFISFDEIQCSEKRKLRLLLGFSNTSYNGYNQPFAPNTTLVVEGAWDEKKNRLCVVACRILNISESLGNASVGDCSIKLSLRFPAILSIRNWSSVLGQVWSNKTMNDLGYFDRIVFRSSEK</sequence>
<dbReference type="PANTHER" id="PTHR33389:SF18">
    <property type="entry name" value="OS01G0677900 PROTEIN"/>
    <property type="match status" value="1"/>
</dbReference>
<organism evidence="2 3">
    <name type="scientific">Tetracentron sinense</name>
    <name type="common">Spur-leaf</name>
    <dbReference type="NCBI Taxonomy" id="13715"/>
    <lineage>
        <taxon>Eukaryota</taxon>
        <taxon>Viridiplantae</taxon>
        <taxon>Streptophyta</taxon>
        <taxon>Embryophyta</taxon>
        <taxon>Tracheophyta</taxon>
        <taxon>Spermatophyta</taxon>
        <taxon>Magnoliopsida</taxon>
        <taxon>Trochodendrales</taxon>
        <taxon>Trochodendraceae</taxon>
        <taxon>Tetracentron</taxon>
    </lineage>
</organism>
<keyword evidence="3" id="KW-1185">Reference proteome</keyword>
<feature type="domain" description="DUF2921" evidence="1">
    <location>
        <begin position="133"/>
        <end position="284"/>
    </location>
</feature>
<accession>A0A834YGH1</accession>
<dbReference type="InterPro" id="IPR057425">
    <property type="entry name" value="DUF2921_N"/>
</dbReference>
<name>A0A834YGH1_TETSI</name>
<dbReference type="AlphaFoldDB" id="A0A834YGH1"/>
<dbReference type="Pfam" id="PF25333">
    <property type="entry name" value="DUF2921_N"/>
    <property type="match status" value="1"/>
</dbReference>
<dbReference type="PANTHER" id="PTHR33389">
    <property type="entry name" value="FAMILY PROTEIN, PUTATIVE (DUF2921)-RELATED"/>
    <property type="match status" value="1"/>
</dbReference>
<protein>
    <recommendedName>
        <fullName evidence="1">DUF2921 domain-containing protein</fullName>
    </recommendedName>
</protein>
<dbReference type="Proteomes" id="UP000655225">
    <property type="component" value="Unassembled WGS sequence"/>
</dbReference>
<gene>
    <name evidence="2" type="ORF">HHK36_027234</name>
</gene>
<evidence type="ECO:0000259" key="1">
    <source>
        <dbReference type="Pfam" id="PF25333"/>
    </source>
</evidence>
<dbReference type="EMBL" id="JABCRI010000020">
    <property type="protein sequence ID" value="KAF8388559.1"/>
    <property type="molecule type" value="Genomic_DNA"/>
</dbReference>
<proteinExistence type="predicted"/>
<comment type="caution">
    <text evidence="2">The sequence shown here is derived from an EMBL/GenBank/DDBJ whole genome shotgun (WGS) entry which is preliminary data.</text>
</comment>
<reference evidence="2 3" key="1">
    <citation type="submission" date="2020-04" db="EMBL/GenBank/DDBJ databases">
        <title>Plant Genome Project.</title>
        <authorList>
            <person name="Zhang R.-G."/>
        </authorList>
    </citation>
    <scope>NUCLEOTIDE SEQUENCE [LARGE SCALE GENOMIC DNA]</scope>
    <source>
        <strain evidence="2">YNK0</strain>
        <tissue evidence="2">Leaf</tissue>
    </source>
</reference>